<dbReference type="RefSeq" id="WP_244607970.1">
    <property type="nucleotide sequence ID" value="NZ_JAGIKT010000029.1"/>
</dbReference>
<gene>
    <name evidence="1" type="ORF">BRAD3257_3720</name>
</gene>
<organism evidence="1 2">
    <name type="scientific">Bradyrhizobium vignae</name>
    <dbReference type="NCBI Taxonomy" id="1549949"/>
    <lineage>
        <taxon>Bacteria</taxon>
        <taxon>Pseudomonadati</taxon>
        <taxon>Pseudomonadota</taxon>
        <taxon>Alphaproteobacteria</taxon>
        <taxon>Hyphomicrobiales</taxon>
        <taxon>Nitrobacteraceae</taxon>
        <taxon>Bradyrhizobium</taxon>
    </lineage>
</organism>
<sequence>MLQSRFKLFGFFLALTILWPLSPSRADQPFQRLLPLLIDLAGWEGGKADGMSMQMSEASMTTATRDYTRGSARVQAAIMVGQAATGALAPIQSGMNIQTPDGHVMSATMHGMQVLKNYNTPQKSGTLIVALGKDALFNFSFDGLSEEEGLALAEKFDWKALQTAAQAK</sequence>
<proteinExistence type="predicted"/>
<evidence type="ECO:0000313" key="1">
    <source>
        <dbReference type="EMBL" id="SPP94734.1"/>
    </source>
</evidence>
<accession>A0A2U3PZZ8</accession>
<evidence type="ECO:0000313" key="2">
    <source>
        <dbReference type="Proteomes" id="UP000246085"/>
    </source>
</evidence>
<dbReference type="EMBL" id="LS398110">
    <property type="protein sequence ID" value="SPP94734.1"/>
    <property type="molecule type" value="Genomic_DNA"/>
</dbReference>
<name>A0A2U3PZZ8_9BRAD</name>
<reference evidence="1 2" key="1">
    <citation type="submission" date="2018-03" db="EMBL/GenBank/DDBJ databases">
        <authorList>
            <person name="Gully D."/>
        </authorList>
    </citation>
    <scope>NUCLEOTIDE SEQUENCE [LARGE SCALE GENOMIC DNA]</scope>
    <source>
        <strain evidence="1">ORS3257</strain>
    </source>
</reference>
<dbReference type="Proteomes" id="UP000246085">
    <property type="component" value="Chromosome BRAD3257"/>
</dbReference>
<protein>
    <submittedName>
        <fullName evidence="1">Uncharacterized protein</fullName>
    </submittedName>
</protein>
<dbReference type="AlphaFoldDB" id="A0A2U3PZZ8"/>
<dbReference type="KEGG" id="bvz:BRAD3257_3720"/>